<protein>
    <submittedName>
        <fullName evidence="2">Uncharacterized protein</fullName>
    </submittedName>
</protein>
<dbReference type="Proteomes" id="UP000249557">
    <property type="component" value="Unassembled WGS sequence"/>
</dbReference>
<dbReference type="AlphaFoldDB" id="A0A2W5BM27"/>
<keyword evidence="1" id="KW-0472">Membrane</keyword>
<accession>A0A2W5BM27</accession>
<reference evidence="2 3" key="1">
    <citation type="submission" date="2017-08" db="EMBL/GenBank/DDBJ databases">
        <title>Infants hospitalized years apart are colonized by the same room-sourced microbial strains.</title>
        <authorList>
            <person name="Brooks B."/>
            <person name="Olm M.R."/>
            <person name="Firek B.A."/>
            <person name="Baker R."/>
            <person name="Thomas B.C."/>
            <person name="Morowitz M.J."/>
            <person name="Banfield J.F."/>
        </authorList>
    </citation>
    <scope>NUCLEOTIDE SEQUENCE [LARGE SCALE GENOMIC DNA]</scope>
    <source>
        <strain evidence="2">S2_018_000_R2_104</strain>
    </source>
</reference>
<sequence>MKKDLHKPLIWTVVASESSHLLCCVFPTLFSLAGLLSGLGFMVTIPAPMVELHDMIHRFEIPLILMSGVLLALGWAALRYSEKVDCHSTGCAHGACAPKRSKAGLIMAIASGLFVFNVAIYLFVHRTNLIEHVLGHAH</sequence>
<keyword evidence="1" id="KW-0812">Transmembrane</keyword>
<evidence type="ECO:0000313" key="3">
    <source>
        <dbReference type="Proteomes" id="UP000249557"/>
    </source>
</evidence>
<proteinExistence type="predicted"/>
<evidence type="ECO:0000313" key="2">
    <source>
        <dbReference type="EMBL" id="PZO84221.1"/>
    </source>
</evidence>
<organism evidence="2 3">
    <name type="scientific">Micavibrio aeruginosavorus</name>
    <dbReference type="NCBI Taxonomy" id="349221"/>
    <lineage>
        <taxon>Bacteria</taxon>
        <taxon>Pseudomonadati</taxon>
        <taxon>Bdellovibrionota</taxon>
        <taxon>Bdellovibrionia</taxon>
        <taxon>Bdellovibrionales</taxon>
        <taxon>Pseudobdellovibrionaceae</taxon>
        <taxon>Micavibrio</taxon>
    </lineage>
</organism>
<name>A0A2W5BM27_9BACT</name>
<evidence type="ECO:0000256" key="1">
    <source>
        <dbReference type="SAM" id="Phobius"/>
    </source>
</evidence>
<keyword evidence="1" id="KW-1133">Transmembrane helix</keyword>
<gene>
    <name evidence="2" type="ORF">DI626_08490</name>
</gene>
<comment type="caution">
    <text evidence="2">The sequence shown here is derived from an EMBL/GenBank/DDBJ whole genome shotgun (WGS) entry which is preliminary data.</text>
</comment>
<feature type="transmembrane region" description="Helical" evidence="1">
    <location>
        <begin position="59"/>
        <end position="78"/>
    </location>
</feature>
<dbReference type="EMBL" id="QFNK01000184">
    <property type="protein sequence ID" value="PZO84221.1"/>
    <property type="molecule type" value="Genomic_DNA"/>
</dbReference>
<feature type="transmembrane region" description="Helical" evidence="1">
    <location>
        <begin position="103"/>
        <end position="124"/>
    </location>
</feature>
<feature type="transmembrane region" description="Helical" evidence="1">
    <location>
        <begin position="21"/>
        <end position="47"/>
    </location>
</feature>